<protein>
    <recommendedName>
        <fullName evidence="3">Reverse transcriptase RNase H-like domain-containing protein</fullName>
    </recommendedName>
</protein>
<evidence type="ECO:0000313" key="1">
    <source>
        <dbReference type="EMBL" id="VUZ56955.1"/>
    </source>
</evidence>
<organism evidence="1 2">
    <name type="scientific">Hymenolepis diminuta</name>
    <name type="common">Rat tapeworm</name>
    <dbReference type="NCBI Taxonomy" id="6216"/>
    <lineage>
        <taxon>Eukaryota</taxon>
        <taxon>Metazoa</taxon>
        <taxon>Spiralia</taxon>
        <taxon>Lophotrochozoa</taxon>
        <taxon>Platyhelminthes</taxon>
        <taxon>Cestoda</taxon>
        <taxon>Eucestoda</taxon>
        <taxon>Cyclophyllidea</taxon>
        <taxon>Hymenolepididae</taxon>
        <taxon>Hymenolepis</taxon>
    </lineage>
</organism>
<dbReference type="EMBL" id="CABIJS010000708">
    <property type="protein sequence ID" value="VUZ56955.1"/>
    <property type="molecule type" value="Genomic_DNA"/>
</dbReference>
<reference evidence="1 2" key="1">
    <citation type="submission" date="2019-07" db="EMBL/GenBank/DDBJ databases">
        <authorList>
            <person name="Jastrzebski P J."/>
            <person name="Paukszto L."/>
            <person name="Jastrzebski P J."/>
        </authorList>
    </citation>
    <scope>NUCLEOTIDE SEQUENCE [LARGE SCALE GENOMIC DNA]</scope>
    <source>
        <strain evidence="1 2">WMS-il1</strain>
    </source>
</reference>
<keyword evidence="2" id="KW-1185">Reference proteome</keyword>
<evidence type="ECO:0008006" key="3">
    <source>
        <dbReference type="Google" id="ProtNLM"/>
    </source>
</evidence>
<proteinExistence type="predicted"/>
<evidence type="ECO:0000313" key="2">
    <source>
        <dbReference type="Proteomes" id="UP000321570"/>
    </source>
</evidence>
<dbReference type="Proteomes" id="UP000321570">
    <property type="component" value="Unassembled WGS sequence"/>
</dbReference>
<dbReference type="AlphaFoldDB" id="A0A564ZBS5"/>
<accession>A0A564ZBS5</accession>
<name>A0A564ZBS5_HYMDI</name>
<gene>
    <name evidence="1" type="ORF">WMSIL1_LOCUS14307</name>
</gene>
<sequence>MVLGCLWSPQLTRLVMELEHSSRSLFQMVLKHKTIAKISRTLTPAKKNYGKPEKEALGVRKGVPAHSANRLQQWTIKLMGSDCYISYQRTKDLAKLIVYLASSTFSARKMNKQWLHSCRLKEICSTY</sequence>